<evidence type="ECO:0000256" key="13">
    <source>
        <dbReference type="ARBA" id="ARBA00022824"/>
    </source>
</evidence>
<dbReference type="Gene3D" id="3.30.450.40">
    <property type="match status" value="2"/>
</dbReference>
<evidence type="ECO:0000256" key="8">
    <source>
        <dbReference type="ARBA" id="ARBA00022679"/>
    </source>
</evidence>
<gene>
    <name evidence="28" type="ORF">B6N60_01087</name>
</gene>
<evidence type="ECO:0000313" key="29">
    <source>
        <dbReference type="Proteomes" id="UP000683511"/>
    </source>
</evidence>
<dbReference type="EC" id="2.7.13.3" evidence="6"/>
<dbReference type="InterPro" id="IPR001789">
    <property type="entry name" value="Sig_transdc_resp-reg_receiver"/>
</dbReference>
<evidence type="ECO:0000256" key="16">
    <source>
        <dbReference type="ARBA" id="ARBA00023008"/>
    </source>
</evidence>
<dbReference type="InterPro" id="IPR005467">
    <property type="entry name" value="His_kinase_dom"/>
</dbReference>
<evidence type="ECO:0000259" key="27">
    <source>
        <dbReference type="PROSITE" id="PS50110"/>
    </source>
</evidence>
<feature type="transmembrane region" description="Helical" evidence="24">
    <location>
        <begin position="35"/>
        <end position="56"/>
    </location>
</feature>
<keyword evidence="16" id="KW-0186">Copper</keyword>
<dbReference type="Gene3D" id="3.40.50.2300">
    <property type="match status" value="1"/>
</dbReference>
<dbReference type="RefSeq" id="WP_190607904.1">
    <property type="nucleotide sequence ID" value="NZ_CP021056.1"/>
</dbReference>
<keyword evidence="13" id="KW-0256">Endoplasmic reticulum</keyword>
<feature type="transmembrane region" description="Helical" evidence="24">
    <location>
        <begin position="68"/>
        <end position="90"/>
    </location>
</feature>
<name>A0A975T5H0_9NOST</name>
<feature type="domain" description="Response regulatory" evidence="27">
    <location>
        <begin position="834"/>
        <end position="956"/>
    </location>
</feature>
<organism evidence="28 29">
    <name type="scientific">Richelia sinica FACHB-800</name>
    <dbReference type="NCBI Taxonomy" id="1357546"/>
    <lineage>
        <taxon>Bacteria</taxon>
        <taxon>Bacillati</taxon>
        <taxon>Cyanobacteriota</taxon>
        <taxon>Cyanophyceae</taxon>
        <taxon>Nostocales</taxon>
        <taxon>Nostocaceae</taxon>
        <taxon>Richelia</taxon>
    </lineage>
</organism>
<keyword evidence="11" id="KW-0936">Ethylene signaling pathway</keyword>
<protein>
    <recommendedName>
        <fullName evidence="21">Circadian input-output histidine kinase CikA</fullName>
        <ecNumber evidence="6">2.7.13.3</ecNumber>
    </recommendedName>
</protein>
<keyword evidence="12" id="KW-0418">Kinase</keyword>
<dbReference type="InterPro" id="IPR029016">
    <property type="entry name" value="GAF-like_dom_sf"/>
</dbReference>
<keyword evidence="8" id="KW-0808">Transferase</keyword>
<evidence type="ECO:0000256" key="10">
    <source>
        <dbReference type="ARBA" id="ARBA00022741"/>
    </source>
</evidence>
<evidence type="ECO:0000256" key="1">
    <source>
        <dbReference type="ARBA" id="ARBA00000085"/>
    </source>
</evidence>
<dbReference type="FunFam" id="3.30.565.10:FF:000010">
    <property type="entry name" value="Sensor histidine kinase RcsC"/>
    <property type="match status" value="1"/>
</dbReference>
<comment type="cofactor">
    <cofactor evidence="2">
        <name>Cu cation</name>
        <dbReference type="ChEBI" id="CHEBI:23378"/>
    </cofactor>
</comment>
<keyword evidence="29" id="KW-1185">Reference proteome</keyword>
<keyword evidence="7 22" id="KW-0597">Phosphoprotein</keyword>
<feature type="modified residue" description="4-aspartylphosphate" evidence="22">
    <location>
        <position position="883"/>
    </location>
</feature>
<dbReference type="Gene3D" id="1.10.287.130">
    <property type="match status" value="1"/>
</dbReference>
<dbReference type="InterPro" id="IPR036097">
    <property type="entry name" value="HisK_dim/P_sf"/>
</dbReference>
<dbReference type="PANTHER" id="PTHR45339:SF1">
    <property type="entry name" value="HYBRID SIGNAL TRANSDUCTION HISTIDINE KINASE J"/>
    <property type="match status" value="1"/>
</dbReference>
<comment type="similarity">
    <text evidence="4">In the N-terminal section; belongs to the phytochrome family.</text>
</comment>
<dbReference type="GO" id="GO:0000155">
    <property type="term" value="F:phosphorelay sensor kinase activity"/>
    <property type="evidence" value="ECO:0007669"/>
    <property type="project" value="InterPro"/>
</dbReference>
<dbReference type="CDD" id="cd00082">
    <property type="entry name" value="HisKA"/>
    <property type="match status" value="1"/>
</dbReference>
<dbReference type="SMART" id="SM00065">
    <property type="entry name" value="GAF"/>
    <property type="match status" value="2"/>
</dbReference>
<evidence type="ECO:0000256" key="11">
    <source>
        <dbReference type="ARBA" id="ARBA00022745"/>
    </source>
</evidence>
<evidence type="ECO:0000256" key="14">
    <source>
        <dbReference type="ARBA" id="ARBA00022840"/>
    </source>
</evidence>
<dbReference type="PROSITE" id="PS50046">
    <property type="entry name" value="PHYTOCHROME_2"/>
    <property type="match status" value="1"/>
</dbReference>
<dbReference type="SUPFAM" id="SSF52172">
    <property type="entry name" value="CheY-like"/>
    <property type="match status" value="1"/>
</dbReference>
<dbReference type="InterPro" id="IPR058544">
    <property type="entry name" value="ETR1_N"/>
</dbReference>
<keyword evidence="15 24" id="KW-1133">Transmembrane helix</keyword>
<evidence type="ECO:0000256" key="24">
    <source>
        <dbReference type="SAM" id="Phobius"/>
    </source>
</evidence>
<dbReference type="GO" id="GO:0016020">
    <property type="term" value="C:membrane"/>
    <property type="evidence" value="ECO:0007669"/>
    <property type="project" value="UniProtKB-SubCell"/>
</dbReference>
<evidence type="ECO:0000256" key="5">
    <source>
        <dbReference type="ARBA" id="ARBA00009842"/>
    </source>
</evidence>
<keyword evidence="14" id="KW-0067">ATP-binding</keyword>
<dbReference type="GO" id="GO:0005524">
    <property type="term" value="F:ATP binding"/>
    <property type="evidence" value="ECO:0007669"/>
    <property type="project" value="UniProtKB-KW"/>
</dbReference>
<evidence type="ECO:0000256" key="6">
    <source>
        <dbReference type="ARBA" id="ARBA00012438"/>
    </source>
</evidence>
<keyword evidence="18 24" id="KW-0472">Membrane</keyword>
<dbReference type="InterPro" id="IPR003018">
    <property type="entry name" value="GAF"/>
</dbReference>
<evidence type="ECO:0000256" key="7">
    <source>
        <dbReference type="ARBA" id="ARBA00022553"/>
    </source>
</evidence>
<evidence type="ECO:0000256" key="23">
    <source>
        <dbReference type="SAM" id="Coils"/>
    </source>
</evidence>
<evidence type="ECO:0000256" key="4">
    <source>
        <dbReference type="ARBA" id="ARBA00006402"/>
    </source>
</evidence>
<evidence type="ECO:0000259" key="25">
    <source>
        <dbReference type="PROSITE" id="PS50046"/>
    </source>
</evidence>
<comment type="subcellular location">
    <subcellularLocation>
        <location evidence="3">Endoplasmic reticulum membrane</location>
        <topology evidence="3">Multi-pass membrane protein</topology>
    </subcellularLocation>
</comment>
<dbReference type="InterPro" id="IPR036890">
    <property type="entry name" value="HATPase_C_sf"/>
</dbReference>
<evidence type="ECO:0000256" key="19">
    <source>
        <dbReference type="ARBA" id="ARBA00023157"/>
    </source>
</evidence>
<dbReference type="Pfam" id="PF00072">
    <property type="entry name" value="Response_reg"/>
    <property type="match status" value="1"/>
</dbReference>
<feature type="domain" description="Phytochrome chromophore attachment site" evidence="25">
    <location>
        <begin position="370"/>
        <end position="534"/>
    </location>
</feature>
<dbReference type="SMART" id="SM00448">
    <property type="entry name" value="REC"/>
    <property type="match status" value="1"/>
</dbReference>
<dbReference type="KEGG" id="rsin:B6N60_01087"/>
<dbReference type="InterPro" id="IPR011006">
    <property type="entry name" value="CheY-like_superfamily"/>
</dbReference>
<dbReference type="AlphaFoldDB" id="A0A975T5H0"/>
<evidence type="ECO:0000256" key="22">
    <source>
        <dbReference type="PROSITE-ProRule" id="PRU00169"/>
    </source>
</evidence>
<dbReference type="PANTHER" id="PTHR45339">
    <property type="entry name" value="HYBRID SIGNAL TRANSDUCTION HISTIDINE KINASE J"/>
    <property type="match status" value="1"/>
</dbReference>
<comment type="catalytic activity">
    <reaction evidence="1">
        <text>ATP + protein L-histidine = ADP + protein N-phospho-L-histidine.</text>
        <dbReference type="EC" id="2.7.13.3"/>
    </reaction>
</comment>
<dbReference type="InterPro" id="IPR003661">
    <property type="entry name" value="HisK_dim/P_dom"/>
</dbReference>
<evidence type="ECO:0000256" key="15">
    <source>
        <dbReference type="ARBA" id="ARBA00022989"/>
    </source>
</evidence>
<evidence type="ECO:0000256" key="3">
    <source>
        <dbReference type="ARBA" id="ARBA00004477"/>
    </source>
</evidence>
<dbReference type="CDD" id="cd16922">
    <property type="entry name" value="HATPase_EvgS-ArcB-TorS-like"/>
    <property type="match status" value="1"/>
</dbReference>
<dbReference type="EMBL" id="CP021056">
    <property type="protein sequence ID" value="QXE22404.1"/>
    <property type="molecule type" value="Genomic_DNA"/>
</dbReference>
<dbReference type="Pfam" id="PF02518">
    <property type="entry name" value="HATPase_c"/>
    <property type="match status" value="1"/>
</dbReference>
<dbReference type="InterPro" id="IPR016132">
    <property type="entry name" value="Phyto_chromo_attachment"/>
</dbReference>
<dbReference type="Pfam" id="PF25487">
    <property type="entry name" value="ETR1_N"/>
    <property type="match status" value="1"/>
</dbReference>
<dbReference type="SUPFAM" id="SSF55781">
    <property type="entry name" value="GAF domain-like"/>
    <property type="match status" value="2"/>
</dbReference>
<dbReference type="PROSITE" id="PS50110">
    <property type="entry name" value="RESPONSE_REGULATORY"/>
    <property type="match status" value="1"/>
</dbReference>
<dbReference type="InterPro" id="IPR004358">
    <property type="entry name" value="Sig_transdc_His_kin-like_C"/>
</dbReference>
<feature type="domain" description="Histidine kinase" evidence="26">
    <location>
        <begin position="575"/>
        <end position="809"/>
    </location>
</feature>
<keyword evidence="20" id="KW-0131">Cell cycle</keyword>
<dbReference type="SUPFAM" id="SSF47384">
    <property type="entry name" value="Homodimeric domain of signal transducing histidine kinase"/>
    <property type="match status" value="1"/>
</dbReference>
<evidence type="ECO:0000256" key="21">
    <source>
        <dbReference type="ARBA" id="ARBA00074306"/>
    </source>
</evidence>
<dbReference type="Proteomes" id="UP000683511">
    <property type="component" value="Chromosome"/>
</dbReference>
<dbReference type="FunFam" id="1.10.287.130:FF:000038">
    <property type="entry name" value="Sensory transduction histidine kinase"/>
    <property type="match status" value="1"/>
</dbReference>
<evidence type="ECO:0000256" key="17">
    <source>
        <dbReference type="ARBA" id="ARBA00023012"/>
    </source>
</evidence>
<dbReference type="Pfam" id="PF00512">
    <property type="entry name" value="HisKA"/>
    <property type="match status" value="1"/>
</dbReference>
<evidence type="ECO:0000259" key="26">
    <source>
        <dbReference type="PROSITE" id="PS50109"/>
    </source>
</evidence>
<keyword evidence="10" id="KW-0547">Nucleotide-binding</keyword>
<evidence type="ECO:0000256" key="18">
    <source>
        <dbReference type="ARBA" id="ARBA00023136"/>
    </source>
</evidence>
<dbReference type="SMART" id="SM00388">
    <property type="entry name" value="HisKA"/>
    <property type="match status" value="1"/>
</dbReference>
<keyword evidence="17" id="KW-0902">Two-component regulatory system</keyword>
<evidence type="ECO:0000256" key="9">
    <source>
        <dbReference type="ARBA" id="ARBA00022692"/>
    </source>
</evidence>
<evidence type="ECO:0000256" key="20">
    <source>
        <dbReference type="ARBA" id="ARBA00023306"/>
    </source>
</evidence>
<dbReference type="PROSITE" id="PS50109">
    <property type="entry name" value="HIS_KIN"/>
    <property type="match status" value="1"/>
</dbReference>
<dbReference type="InterPro" id="IPR003594">
    <property type="entry name" value="HATPase_dom"/>
</dbReference>
<dbReference type="Pfam" id="PF01590">
    <property type="entry name" value="GAF"/>
    <property type="match status" value="2"/>
</dbReference>
<evidence type="ECO:0000256" key="2">
    <source>
        <dbReference type="ARBA" id="ARBA00001935"/>
    </source>
</evidence>
<dbReference type="CDD" id="cd17546">
    <property type="entry name" value="REC_hyHK_CKI1_RcsC-like"/>
    <property type="match status" value="1"/>
</dbReference>
<proteinExistence type="inferred from homology"/>
<accession>A0A975T5H0</accession>
<dbReference type="SUPFAM" id="SSF55874">
    <property type="entry name" value="ATPase domain of HSP90 chaperone/DNA topoisomerase II/histidine kinase"/>
    <property type="match status" value="1"/>
</dbReference>
<reference evidence="28" key="1">
    <citation type="submission" date="2017-04" db="EMBL/GenBank/DDBJ databases">
        <title>Genome deletions in a multicellular cyanobacterial endosymbiont for morphological adaptation in marine diatoms.</title>
        <authorList>
            <person name="Wang Y."/>
            <person name="Gao H."/>
            <person name="Li R."/>
            <person name="Xu X."/>
        </authorList>
    </citation>
    <scope>NUCLEOTIDE SEQUENCE</scope>
    <source>
        <strain evidence="28">FACHB 800</strain>
    </source>
</reference>
<evidence type="ECO:0000313" key="28">
    <source>
        <dbReference type="EMBL" id="QXE22404.1"/>
    </source>
</evidence>
<dbReference type="SMART" id="SM00387">
    <property type="entry name" value="HATPase_c"/>
    <property type="match status" value="1"/>
</dbReference>
<comment type="similarity">
    <text evidence="5">Belongs to the ethylene receptor family.</text>
</comment>
<keyword evidence="9 24" id="KW-0812">Transmembrane</keyword>
<keyword evidence="19" id="KW-1015">Disulfide bond</keyword>
<sequence length="1048" mass="117901">MLALFPNINNIFAFNYYIPHGHCYLWQTPLVGLHLISDALIAIAYFSIPAMLIYFVNKRDDIPFSNVFILFGAFIVLCGAGHLLDIWTLWHPDYWISGIERALTALVSCYTALQLVELLPQFLALQTPEQLEAINKELQKQIVERQQAEETLQTIVSGTAAVTGDEFFPALVQNLATALQVSYAIVFETVDQSLQRLRSIKVWSIDHLAENFEYELINTPCQDVVQQNMLCVYSDHLPEYFPGNGLIEQLGARSYVGVPLVDINQNVIGNLCIIDVKPFIASDRHKDLLKVFAARASAELQRKWAEAEKRQAYQDLEFRVEERTAALMAANTALEAEIRERIATEAAMRVMAEREKAINSVILRMRQTLNLESIFNATTSELRQTIKCDRVLIYRFQPDWSGELVSESVADNWSMLLPARANDATLTQITVNQPDCVTTQLNSSDILGSDTYLQESQGGIYRQKNTYCCVNDIYTRNFDPCYLNLLEQLQARAYVIAPIFCGQKLWGLLAVYQNGSPRQWQEAEINIVSQIGNQLGVAVQQAELFAQTQQQAEELKRAKENADAASRAKSEFLANMSHELRTPLNAILGFTQLMQQDKSLQADHQEYIEIINQSGEHLLALINDVLEMSKIEAGRVQLLETEFDLHQLLCSLEAMLQLKAQSKGLKLSFDCDLTVPQYIKTDENKLRQVLINLLGNAIKFTDHGSVTMRVTNVLALPDAEEQENPAAVTISSPTLYFEVEDTGHGIAPEELGDLFQAFHQTRAGVKSKEGTGLGLRISQKFVQLMGGEITVRSQLNQGSCFSFYIRYSLAEGGMSTHTVMTYGAVSIAAGQNYRILIVEDNAANRLLLSQLMIKVGFEVLEAENGEEAIALWQQWQPHLIFMDMQMPVLDGYAATRQIRQQEKELTQHIQNPTKIIALTASAFVEQRQQTLAAGCDDFLSKPFRWEEILTTLSKHLQVEYIYESSSSTEMADSSPQPEFTLNHHSLTTMPPEWINQLNFAAAQGNDAKCLNLIAQIPTEQSSLIAALTKLIDTYQFDQLIKLTKLSTN</sequence>
<dbReference type="PRINTS" id="PR00344">
    <property type="entry name" value="BCTRLSENSOR"/>
</dbReference>
<dbReference type="Gene3D" id="3.30.565.10">
    <property type="entry name" value="Histidine kinase-like ATPase, C-terminal domain"/>
    <property type="match status" value="1"/>
</dbReference>
<evidence type="ECO:0000256" key="12">
    <source>
        <dbReference type="ARBA" id="ARBA00022777"/>
    </source>
</evidence>
<keyword evidence="23" id="KW-0175">Coiled coil</keyword>
<feature type="coiled-coil region" evidence="23">
    <location>
        <begin position="545"/>
        <end position="575"/>
    </location>
</feature>